<keyword evidence="1" id="KW-0732">Signal</keyword>
<reference evidence="3" key="1">
    <citation type="submission" date="2022-10" db="EMBL/GenBank/DDBJ databases">
        <authorList>
            <person name="Yu W.X."/>
        </authorList>
    </citation>
    <scope>NUCLEOTIDE SEQUENCE</scope>
    <source>
        <strain evidence="3">D04</strain>
    </source>
</reference>
<protein>
    <submittedName>
        <fullName evidence="3">T9SS type A sorting domain-containing protein</fullName>
    </submittedName>
</protein>
<evidence type="ECO:0000256" key="1">
    <source>
        <dbReference type="SAM" id="SignalP"/>
    </source>
</evidence>
<feature type="signal peptide" evidence="1">
    <location>
        <begin position="1"/>
        <end position="24"/>
    </location>
</feature>
<keyword evidence="4" id="KW-1185">Reference proteome</keyword>
<evidence type="ECO:0000259" key="2">
    <source>
        <dbReference type="Pfam" id="PF18962"/>
    </source>
</evidence>
<gene>
    <name evidence="3" type="ORF">OM074_19260</name>
</gene>
<evidence type="ECO:0000313" key="3">
    <source>
        <dbReference type="EMBL" id="MCW3807776.1"/>
    </source>
</evidence>
<dbReference type="GO" id="GO:0005975">
    <property type="term" value="P:carbohydrate metabolic process"/>
    <property type="evidence" value="ECO:0007669"/>
    <property type="project" value="UniProtKB-ARBA"/>
</dbReference>
<dbReference type="AlphaFoldDB" id="A0AAE3MHE4"/>
<feature type="chain" id="PRO_5042280809" evidence="1">
    <location>
        <begin position="25"/>
        <end position="337"/>
    </location>
</feature>
<dbReference type="Pfam" id="PF13385">
    <property type="entry name" value="Laminin_G_3"/>
    <property type="match status" value="1"/>
</dbReference>
<dbReference type="EMBL" id="JAPDPI010000060">
    <property type="protein sequence ID" value="MCW3807776.1"/>
    <property type="molecule type" value="Genomic_DNA"/>
</dbReference>
<organism evidence="3 4">
    <name type="scientific">Plebeiibacterium marinum</name>
    <dbReference type="NCBI Taxonomy" id="2992111"/>
    <lineage>
        <taxon>Bacteria</taxon>
        <taxon>Pseudomonadati</taxon>
        <taxon>Bacteroidota</taxon>
        <taxon>Bacteroidia</taxon>
        <taxon>Marinilabiliales</taxon>
        <taxon>Marinilabiliaceae</taxon>
        <taxon>Plebeiibacterium</taxon>
    </lineage>
</organism>
<dbReference type="InterPro" id="IPR026444">
    <property type="entry name" value="Secre_tail"/>
</dbReference>
<dbReference type="SUPFAM" id="SSF49899">
    <property type="entry name" value="Concanavalin A-like lectins/glucanases"/>
    <property type="match status" value="1"/>
</dbReference>
<sequence>MKKILLLVYIIFCVVALNAQNALSFDGVNDYVSVPDGGGVNNLQTGTIEMWVKWVGTTQDLGYSGAYGAVLARQNNSDFSNQIIALNGANPNSANVIWRPYYSGSTKTVLTSSVSPGENTWIHLAITYSSGSHIMYINGAQVATSASTGSVADNISVPLTIGAWVGDGGSYSCSVIDEVRIWSDIRTQTEISNNMNIELVGNEENLVTYFNFNEGNAGGDNESVTTATELVSGNNGVLINFDLSGSTSNWVNDNDYITSSNESVKNIPLSVFPNPFKNYIQVKGFIGEKMYTICNLSGSDVKKGLVSESQNINVEELSNGIYILKVYGENPVKLVKR</sequence>
<dbReference type="InterPro" id="IPR013320">
    <property type="entry name" value="ConA-like_dom_sf"/>
</dbReference>
<dbReference type="Pfam" id="PF18962">
    <property type="entry name" value="Por_Secre_tail"/>
    <property type="match status" value="1"/>
</dbReference>
<dbReference type="RefSeq" id="WP_301202237.1">
    <property type="nucleotide sequence ID" value="NZ_JAPDPI010000060.1"/>
</dbReference>
<accession>A0AAE3MHE4</accession>
<feature type="domain" description="Secretion system C-terminal sorting" evidence="2">
    <location>
        <begin position="271"/>
        <end position="331"/>
    </location>
</feature>
<dbReference type="Gene3D" id="2.60.120.200">
    <property type="match status" value="1"/>
</dbReference>
<comment type="caution">
    <text evidence="3">The sequence shown here is derived from an EMBL/GenBank/DDBJ whole genome shotgun (WGS) entry which is preliminary data.</text>
</comment>
<dbReference type="Proteomes" id="UP001207408">
    <property type="component" value="Unassembled WGS sequence"/>
</dbReference>
<proteinExistence type="predicted"/>
<dbReference type="NCBIfam" id="TIGR04183">
    <property type="entry name" value="Por_Secre_tail"/>
    <property type="match status" value="1"/>
</dbReference>
<name>A0AAE3MHE4_9BACT</name>
<dbReference type="GO" id="GO:0004553">
    <property type="term" value="F:hydrolase activity, hydrolyzing O-glycosyl compounds"/>
    <property type="evidence" value="ECO:0007669"/>
    <property type="project" value="UniProtKB-ARBA"/>
</dbReference>
<evidence type="ECO:0000313" key="4">
    <source>
        <dbReference type="Proteomes" id="UP001207408"/>
    </source>
</evidence>